<gene>
    <name evidence="7" type="ORF">ESP70_018380</name>
</gene>
<keyword evidence="8" id="KW-1185">Reference proteome</keyword>
<dbReference type="AlphaFoldDB" id="A0A5M4FCX3"/>
<evidence type="ECO:0000256" key="6">
    <source>
        <dbReference type="SAM" id="Phobius"/>
    </source>
</evidence>
<evidence type="ECO:0000313" key="8">
    <source>
        <dbReference type="Proteomes" id="UP000380867"/>
    </source>
</evidence>
<feature type="transmembrane region" description="Helical" evidence="6">
    <location>
        <begin position="383"/>
        <end position="404"/>
    </location>
</feature>
<comment type="subcellular location">
    <subcellularLocation>
        <location evidence="1">Cell membrane</location>
        <topology evidence="1">Multi-pass membrane protein</topology>
    </subcellularLocation>
</comment>
<evidence type="ECO:0000256" key="5">
    <source>
        <dbReference type="ARBA" id="ARBA00023136"/>
    </source>
</evidence>
<feature type="transmembrane region" description="Helical" evidence="6">
    <location>
        <begin position="327"/>
        <end position="343"/>
    </location>
</feature>
<dbReference type="Proteomes" id="UP000380867">
    <property type="component" value="Unassembled WGS sequence"/>
</dbReference>
<feature type="transmembrane region" description="Helical" evidence="6">
    <location>
        <begin position="355"/>
        <end position="377"/>
    </location>
</feature>
<comment type="caution">
    <text evidence="7">The sequence shown here is derived from an EMBL/GenBank/DDBJ whole genome shotgun (WGS) entry which is preliminary data.</text>
</comment>
<feature type="transmembrane region" description="Helical" evidence="6">
    <location>
        <begin position="21"/>
        <end position="41"/>
    </location>
</feature>
<dbReference type="RefSeq" id="WP_149690732.1">
    <property type="nucleotide sequence ID" value="NZ_SDPQ02000003.1"/>
</dbReference>
<reference evidence="7" key="1">
    <citation type="submission" date="2019-09" db="EMBL/GenBank/DDBJ databases">
        <authorList>
            <person name="Li J."/>
        </authorList>
    </citation>
    <scope>NUCLEOTIDE SEQUENCE [LARGE SCALE GENOMIC DNA]</scope>
    <source>
        <strain evidence="7">JCM 14732</strain>
    </source>
</reference>
<keyword evidence="4 6" id="KW-1133">Transmembrane helix</keyword>
<dbReference type="OrthoDB" id="3780166at2"/>
<evidence type="ECO:0000256" key="2">
    <source>
        <dbReference type="ARBA" id="ARBA00022475"/>
    </source>
</evidence>
<dbReference type="EMBL" id="SDPQ02000003">
    <property type="protein sequence ID" value="KAA1396089.1"/>
    <property type="molecule type" value="Genomic_DNA"/>
</dbReference>
<dbReference type="GO" id="GO:0005886">
    <property type="term" value="C:plasma membrane"/>
    <property type="evidence" value="ECO:0007669"/>
    <property type="project" value="UniProtKB-SubCell"/>
</dbReference>
<sequence>MRHQVKSTEQSAGRRLGVLTIDQAISGASNILITLLAAQLLDVASFGLFSIVFLSYGMVQGAARALVGDPLLMHSSEVEERAGDAIGTSALLGLGLGVLVLVGGLVSHIWDGRLGDAFLALAVCIPFLVLQDLGRYLGFAMRRPAWSLALDVVWLVLVVAATSVLIVTDTDSLWIFIAAWGASGSVAGLMVFWQHRTTRIKLSLRWLRETWSDSWRYLASYTSAQGSALATAVLTTAIAGAKAMGAVQGALLLQRPFVVFQVASMASGVVDVSRSAKDRLTVLRMGTRISLLTTIVAVVNGAVLLLIPDRLGEALLGDTWDASQTLLWPAAVQIAMMGAMSGARSGLLGLRAVKLALRIDIVKTVLIVVLTVVGVIINGALGGMWAVALGHGLGAAIWWAALAYQLNQPDVEIPDDVAHAPAEHDSTLATD</sequence>
<dbReference type="PANTHER" id="PTHR30250:SF26">
    <property type="entry name" value="PSMA PROTEIN"/>
    <property type="match status" value="1"/>
</dbReference>
<evidence type="ECO:0000256" key="3">
    <source>
        <dbReference type="ARBA" id="ARBA00022692"/>
    </source>
</evidence>
<name>A0A5M4FCX3_9ACTN</name>
<evidence type="ECO:0000256" key="1">
    <source>
        <dbReference type="ARBA" id="ARBA00004651"/>
    </source>
</evidence>
<keyword evidence="3 6" id="KW-0812">Transmembrane</keyword>
<evidence type="ECO:0008006" key="9">
    <source>
        <dbReference type="Google" id="ProtNLM"/>
    </source>
</evidence>
<feature type="transmembrane region" description="Helical" evidence="6">
    <location>
        <begin position="173"/>
        <end position="193"/>
    </location>
</feature>
<organism evidence="7 8">
    <name type="scientific">Aeromicrobium ginsengisoli</name>
    <dbReference type="NCBI Taxonomy" id="363867"/>
    <lineage>
        <taxon>Bacteria</taxon>
        <taxon>Bacillati</taxon>
        <taxon>Actinomycetota</taxon>
        <taxon>Actinomycetes</taxon>
        <taxon>Propionibacteriales</taxon>
        <taxon>Nocardioidaceae</taxon>
        <taxon>Aeromicrobium</taxon>
    </lineage>
</organism>
<dbReference type="InterPro" id="IPR050833">
    <property type="entry name" value="Poly_Biosynth_Transport"/>
</dbReference>
<evidence type="ECO:0000313" key="7">
    <source>
        <dbReference type="EMBL" id="KAA1396089.1"/>
    </source>
</evidence>
<feature type="transmembrane region" description="Helical" evidence="6">
    <location>
        <begin position="145"/>
        <end position="167"/>
    </location>
</feature>
<keyword evidence="2" id="KW-1003">Cell membrane</keyword>
<evidence type="ECO:0000256" key="4">
    <source>
        <dbReference type="ARBA" id="ARBA00022989"/>
    </source>
</evidence>
<feature type="transmembrane region" description="Helical" evidence="6">
    <location>
        <begin position="47"/>
        <end position="67"/>
    </location>
</feature>
<protein>
    <recommendedName>
        <fullName evidence="9">Oligosaccharide flippase family protein</fullName>
    </recommendedName>
</protein>
<accession>A0A5M4FCX3</accession>
<keyword evidence="5 6" id="KW-0472">Membrane</keyword>
<feature type="transmembrane region" description="Helical" evidence="6">
    <location>
        <begin position="88"/>
        <end position="110"/>
    </location>
</feature>
<dbReference type="PANTHER" id="PTHR30250">
    <property type="entry name" value="PST FAMILY PREDICTED COLANIC ACID TRANSPORTER"/>
    <property type="match status" value="1"/>
</dbReference>
<feature type="transmembrane region" description="Helical" evidence="6">
    <location>
        <begin position="116"/>
        <end position="133"/>
    </location>
</feature>
<feature type="transmembrane region" description="Helical" evidence="6">
    <location>
        <begin position="289"/>
        <end position="307"/>
    </location>
</feature>
<proteinExistence type="predicted"/>